<feature type="domain" description="Peptidase M16 C-terminal" evidence="3">
    <location>
        <begin position="684"/>
        <end position="861"/>
    </location>
</feature>
<proteinExistence type="inferred from homology"/>
<dbReference type="KEGG" id="pphe:PP2015_606"/>
<feature type="domain" description="Peptidase M16 N-terminal" evidence="2">
    <location>
        <begin position="61"/>
        <end position="177"/>
    </location>
</feature>
<evidence type="ECO:0000259" key="3">
    <source>
        <dbReference type="Pfam" id="PF05193"/>
    </source>
</evidence>
<dbReference type="Gene3D" id="3.30.830.10">
    <property type="entry name" value="Metalloenzyme, LuxS/M16 peptidase-like"/>
    <property type="match status" value="4"/>
</dbReference>
<dbReference type="STRING" id="161398.PP2015_606"/>
<accession>A0A0S2JYT8</accession>
<reference evidence="4 5" key="1">
    <citation type="submission" date="2015-11" db="EMBL/GenBank/DDBJ databases">
        <authorList>
            <person name="Zhang Y."/>
            <person name="Guo Z."/>
        </authorList>
    </citation>
    <scope>NUCLEOTIDE SEQUENCE [LARGE SCALE GENOMIC DNA]</scope>
    <source>
        <strain evidence="4 5">KCTC 12086</strain>
    </source>
</reference>
<name>A0A0S2JYT8_9GAMM</name>
<evidence type="ECO:0000259" key="2">
    <source>
        <dbReference type="Pfam" id="PF00675"/>
    </source>
</evidence>
<dbReference type="Pfam" id="PF00675">
    <property type="entry name" value="Peptidase_M16"/>
    <property type="match status" value="2"/>
</dbReference>
<dbReference type="InterPro" id="IPR050361">
    <property type="entry name" value="MPP/UQCRC_Complex"/>
</dbReference>
<dbReference type="Proteomes" id="UP000061457">
    <property type="component" value="Chromosome I"/>
</dbReference>
<dbReference type="PANTHER" id="PTHR11851">
    <property type="entry name" value="METALLOPROTEASE"/>
    <property type="match status" value="1"/>
</dbReference>
<evidence type="ECO:0000256" key="1">
    <source>
        <dbReference type="ARBA" id="ARBA00007261"/>
    </source>
</evidence>
<evidence type="ECO:0000313" key="4">
    <source>
        <dbReference type="EMBL" id="ALO41126.1"/>
    </source>
</evidence>
<dbReference type="SUPFAM" id="SSF63411">
    <property type="entry name" value="LuxS/MPP-like metallohydrolase"/>
    <property type="match status" value="4"/>
</dbReference>
<feature type="domain" description="Peptidase M16 C-terminal" evidence="3">
    <location>
        <begin position="219"/>
        <end position="379"/>
    </location>
</feature>
<organism evidence="4 5">
    <name type="scientific">Pseudoalteromonas phenolica</name>
    <dbReference type="NCBI Taxonomy" id="161398"/>
    <lineage>
        <taxon>Bacteria</taxon>
        <taxon>Pseudomonadati</taxon>
        <taxon>Pseudomonadota</taxon>
        <taxon>Gammaproteobacteria</taxon>
        <taxon>Alteromonadales</taxon>
        <taxon>Pseudoalteromonadaceae</taxon>
        <taxon>Pseudoalteromonas</taxon>
    </lineage>
</organism>
<dbReference type="OrthoDB" id="9811314at2"/>
<comment type="similarity">
    <text evidence="1">Belongs to the peptidase M16 family.</text>
</comment>
<dbReference type="InterPro" id="IPR011765">
    <property type="entry name" value="Pept_M16_N"/>
</dbReference>
<sequence>MLLNKVAMAVIMAATLNGCSQFQSSENIKYAGAEFVEQKQVERGDIGIAYEKFELDNGLTVILHEDHSDPLVHVDVTYHVGSAREELGKSGFAHLFEHMMFQGSKHVADEEHFKIVTEAGGKLNATTNLDRTNYFQTVPVNQLEKMLWLESDRMGFFAQGITQEKFEVQRAAVKNERMMRYDNVPYGQGTEKSHQALYGYGHPYSWMPIGYMSDLNRADANDLKAFFKRWYGPNNATLTIGGAISRDDVLPLVQKYFGSIPRGEAVTSAAKQPGTLSETRFVSYEDNVSLPLIRKTYPTAYMGHQDEAALDALGYFIGQGESSMLHRKLVDTQQAVVASSTHKCFELSCQMIIVALPHPVSGKTLTALNQDIETLVSDYIENDLTQNDIELFITKREAEIVRALQSVQGKVSMLAEFETFHNSPDYLSQQLASIRALKVDDIKRVYAQYVANKPHTVLSIVPKGKPETVAKPDNYTPTFFEPAGTETAKAEVELPVIVDTFDRSIKPTSGAAKTLKLPKLWKTKTLNGIEVLGTEDAETPTTTLLLQIPAGRLYDPEQLPGLALLTVEMLTEATTQHTKSELAQQLAKLGAEISFDAKPEHIEIEVSTLTKNLTQTLAVLAEKLLQPKFAESDFERVKGLVMEYSKAERDSADFLADSALNEVMYAKGNYSKPWLPTVDELAKLELTDIKSYYAKQVRPQGSKLSVVSDMAQPKLIAALEGVLSKWQGKGELTMAKPTPAQLDSNTIYLVHKEKAPQAQIRVATHTVAADLTGEHFKNQIMNFAFSNSFNSRMTQNLREDKGFTYGIRGIFSGNRDTGHYVISSGINAENVADALNEIQHELNLVNTSGLTDKEVEFTKNAIAQRDALKYETPAAKLSFFAMMHAHNVDSSIVETQANIIEKVTKKELNQLAAKHLVPTNMTYIVVGDAPSLTTQLEAKGFKVKTLTIQ</sequence>
<dbReference type="AlphaFoldDB" id="A0A0S2JYT8"/>
<dbReference type="InterPro" id="IPR011249">
    <property type="entry name" value="Metalloenz_LuxS/M16"/>
</dbReference>
<dbReference type="PATRIC" id="fig|161398.10.peg.616"/>
<gene>
    <name evidence="4" type="ORF">PP2015_606</name>
</gene>
<dbReference type="InterPro" id="IPR007863">
    <property type="entry name" value="Peptidase_M16_C"/>
</dbReference>
<evidence type="ECO:0000313" key="5">
    <source>
        <dbReference type="Proteomes" id="UP000061457"/>
    </source>
</evidence>
<dbReference type="EMBL" id="CP013187">
    <property type="protein sequence ID" value="ALO41126.1"/>
    <property type="molecule type" value="Genomic_DNA"/>
</dbReference>
<keyword evidence="5" id="KW-1185">Reference proteome</keyword>
<dbReference type="Pfam" id="PF05193">
    <property type="entry name" value="Peptidase_M16_C"/>
    <property type="match status" value="2"/>
</dbReference>
<protein>
    <submittedName>
        <fullName evidence="4">Peptidase</fullName>
    </submittedName>
</protein>
<dbReference type="RefSeq" id="WP_058028887.1">
    <property type="nucleotide sequence ID" value="NZ_CP013187.1"/>
</dbReference>
<dbReference type="GO" id="GO:0046872">
    <property type="term" value="F:metal ion binding"/>
    <property type="evidence" value="ECO:0007669"/>
    <property type="project" value="InterPro"/>
</dbReference>
<feature type="domain" description="Peptidase M16 N-terminal" evidence="2">
    <location>
        <begin position="534"/>
        <end position="673"/>
    </location>
</feature>
<dbReference type="SMR" id="A0A0S2JYT8"/>
<dbReference type="PANTHER" id="PTHR11851:SF49">
    <property type="entry name" value="MITOCHONDRIAL-PROCESSING PEPTIDASE SUBUNIT ALPHA"/>
    <property type="match status" value="1"/>
</dbReference>